<dbReference type="InterPro" id="IPR026487">
    <property type="entry name" value="CHP04141"/>
</dbReference>
<evidence type="ECO:0000313" key="1">
    <source>
        <dbReference type="EMBL" id="MDB7906597.1"/>
    </source>
</evidence>
<dbReference type="NCBIfam" id="TIGR04141">
    <property type="entry name" value="TIGR04141 family sporadically distributed protein"/>
    <property type="match status" value="1"/>
</dbReference>
<dbReference type="AlphaFoldDB" id="A0AAW6C3M0"/>
<gene>
    <name evidence="1" type="ORF">PND83_11475</name>
</gene>
<accession>A0AAW6C3M0</accession>
<dbReference type="Proteomes" id="UP001211006">
    <property type="component" value="Unassembled WGS sequence"/>
</dbReference>
<organism evidence="1 2">
    <name type="scientific">Flavonifractor plautii</name>
    <name type="common">Fusobacterium plautii</name>
    <dbReference type="NCBI Taxonomy" id="292800"/>
    <lineage>
        <taxon>Bacteria</taxon>
        <taxon>Bacillati</taxon>
        <taxon>Bacillota</taxon>
        <taxon>Clostridia</taxon>
        <taxon>Eubacteriales</taxon>
        <taxon>Oscillospiraceae</taxon>
        <taxon>Flavonifractor</taxon>
    </lineage>
</organism>
<sequence>MPGRKREKPLYDYNIYRILPEKAESFKSFLEDRRFEEIPLKPECIQNPSGYTFTLMFCDKDNRKGSPWVNLLSTCTEWDLTQELKIYGAALICYREDSCFVVSYGNAHFYVSDYCDFNFGVAVAERLIDLDQVRAQQNISHGSKLSKMHMDYLGGTVLSYRSGEIPTYIRGTSLDPELWGTTINCGTSAQFKWEEKPTEIGEKLNLLNEIIKADSSISLPRLTFLDAEEDAEKIESLYHQLAVAIEQYDGAAHDGNLINVPSFYMMGTRLIQNDSVRFKLSCNHKSLEFDGELSITAINEFVREKEFALQEVIQKINISIEYANDAWTNRKPITEYLEFITEDNFCLRNGKWCSFNIAYLDRIFQEAKRVAFINHSQDEFALSKDDVIQFARENGFYDETNSRQPYETFYNQNISQLIGAICLHPQTVPVDPEGNGRYRYEVCDFCKDQALYFVKIGKPNDFAYAIDQAMLTLEKCEAGMGSLILPGDLAVSPTEFRMVLIFDGRANMVEKWEDVFSINFLIHLTELKRRLSSTDISLTIDFVYW</sequence>
<comment type="caution">
    <text evidence="1">The sequence shown here is derived from an EMBL/GenBank/DDBJ whole genome shotgun (WGS) entry which is preliminary data.</text>
</comment>
<dbReference type="RefSeq" id="WP_196032996.1">
    <property type="nucleotide sequence ID" value="NZ_JADPFI010000183.1"/>
</dbReference>
<protein>
    <submittedName>
        <fullName evidence="1">TIGR04141 family sporadically distributed protein</fullName>
    </submittedName>
</protein>
<reference evidence="1" key="1">
    <citation type="submission" date="2023-01" db="EMBL/GenBank/DDBJ databases">
        <title>Human gut microbiome strain richness.</title>
        <authorList>
            <person name="Chen-Liaw A."/>
        </authorList>
    </citation>
    <scope>NUCLEOTIDE SEQUENCE</scope>
    <source>
        <strain evidence="1">2225st1_A6_2225SCRN_200828</strain>
    </source>
</reference>
<dbReference type="Pfam" id="PF19614">
    <property type="entry name" value="DUF6119"/>
    <property type="match status" value="1"/>
</dbReference>
<proteinExistence type="predicted"/>
<dbReference type="EMBL" id="JAQLWO010000011">
    <property type="protein sequence ID" value="MDB7906597.1"/>
    <property type="molecule type" value="Genomic_DNA"/>
</dbReference>
<name>A0AAW6C3M0_FLAPL</name>
<evidence type="ECO:0000313" key="2">
    <source>
        <dbReference type="Proteomes" id="UP001211006"/>
    </source>
</evidence>